<dbReference type="RefSeq" id="WP_091094335.1">
    <property type="nucleotide sequence ID" value="NZ_FOHX01000032.1"/>
</dbReference>
<sequence length="66" mass="7078">MMSYRAVTGLTLMVSLLAGADLPAWIPLIVAVVDLATALVNMNAVYHAERDDDDPSQVGADRPNDH</sequence>
<dbReference type="Proteomes" id="UP000199361">
    <property type="component" value="Unassembled WGS sequence"/>
</dbReference>
<gene>
    <name evidence="1" type="ORF">SAMN05421811_1328</name>
</gene>
<dbReference type="EMBL" id="FOHX01000032">
    <property type="protein sequence ID" value="SEU47812.1"/>
    <property type="molecule type" value="Genomic_DNA"/>
</dbReference>
<proteinExistence type="predicted"/>
<name>A0A1I0LY21_9ACTN</name>
<dbReference type="AlphaFoldDB" id="A0A1I0LY21"/>
<reference evidence="1 2" key="1">
    <citation type="submission" date="2016-10" db="EMBL/GenBank/DDBJ databases">
        <authorList>
            <person name="de Groot N.N."/>
        </authorList>
    </citation>
    <scope>NUCLEOTIDE SEQUENCE [LARGE SCALE GENOMIC DNA]</scope>
    <source>
        <strain evidence="1 2">CGMCC 4.5598</strain>
    </source>
</reference>
<evidence type="ECO:0000313" key="1">
    <source>
        <dbReference type="EMBL" id="SEU47812.1"/>
    </source>
</evidence>
<evidence type="ECO:0000313" key="2">
    <source>
        <dbReference type="Proteomes" id="UP000199361"/>
    </source>
</evidence>
<organism evidence="1 2">
    <name type="scientific">Nonomuraea wenchangensis</name>
    <dbReference type="NCBI Taxonomy" id="568860"/>
    <lineage>
        <taxon>Bacteria</taxon>
        <taxon>Bacillati</taxon>
        <taxon>Actinomycetota</taxon>
        <taxon>Actinomycetes</taxon>
        <taxon>Streptosporangiales</taxon>
        <taxon>Streptosporangiaceae</taxon>
        <taxon>Nonomuraea</taxon>
    </lineage>
</organism>
<accession>A0A1I0LY21</accession>
<protein>
    <submittedName>
        <fullName evidence="1">Uncharacterized protein</fullName>
    </submittedName>
</protein>
<keyword evidence="2" id="KW-1185">Reference proteome</keyword>